<evidence type="ECO:0000259" key="3">
    <source>
        <dbReference type="Pfam" id="PF11797"/>
    </source>
</evidence>
<keyword evidence="1" id="KW-0812">Transmembrane</keyword>
<dbReference type="EMBL" id="NGMS01000007">
    <property type="protein sequence ID" value="OTP19984.1"/>
    <property type="molecule type" value="Genomic_DNA"/>
</dbReference>
<accession>A0A242KUA0</accession>
<evidence type="ECO:0000256" key="1">
    <source>
        <dbReference type="SAM" id="Phobius"/>
    </source>
</evidence>
<evidence type="ECO:0000313" key="6">
    <source>
        <dbReference type="Proteomes" id="UP000195024"/>
    </source>
</evidence>
<evidence type="ECO:0000313" key="4">
    <source>
        <dbReference type="EMBL" id="OTP19984.1"/>
    </source>
</evidence>
<dbReference type="Pfam" id="PF11797">
    <property type="entry name" value="WxLIP_HBD"/>
    <property type="match status" value="1"/>
</dbReference>
<dbReference type="Proteomes" id="UP000195024">
    <property type="component" value="Unassembled WGS sequence"/>
</dbReference>
<dbReference type="InterPro" id="IPR021759">
    <property type="entry name" value="WxLIP_HBD"/>
</dbReference>
<keyword evidence="1" id="KW-1133">Transmembrane helix</keyword>
<dbReference type="RefSeq" id="WP_086335514.1">
    <property type="nucleotide sequence ID" value="NZ_NGMS01000004.1"/>
</dbReference>
<organism evidence="5 6">
    <name type="scientific">Enterococcus mundtii</name>
    <dbReference type="NCBI Taxonomy" id="53346"/>
    <lineage>
        <taxon>Bacteria</taxon>
        <taxon>Bacillati</taxon>
        <taxon>Bacillota</taxon>
        <taxon>Bacilli</taxon>
        <taxon>Lactobacillales</taxon>
        <taxon>Enterococcaceae</taxon>
        <taxon>Enterococcus</taxon>
    </lineage>
</organism>
<feature type="domain" description="WxL Interacting Protein peptidoglycan binding" evidence="2">
    <location>
        <begin position="33"/>
        <end position="150"/>
    </location>
</feature>
<reference evidence="5 6" key="1">
    <citation type="submission" date="2017-05" db="EMBL/GenBank/DDBJ databases">
        <title>The Genome Sequence of Enterococcus mundtii 6B1_DIV0119.</title>
        <authorList>
            <consortium name="The Broad Institute Genomics Platform"/>
            <consortium name="The Broad Institute Genomic Center for Infectious Diseases"/>
            <person name="Earl A."/>
            <person name="Manson A."/>
            <person name="Schwartman J."/>
            <person name="Gilmore M."/>
            <person name="Abouelleil A."/>
            <person name="Cao P."/>
            <person name="Chapman S."/>
            <person name="Cusick C."/>
            <person name="Shea T."/>
            <person name="Young S."/>
            <person name="Neafsey D."/>
            <person name="Nusbaum C."/>
            <person name="Birren B."/>
        </authorList>
    </citation>
    <scope>NUCLEOTIDE SEQUENCE [LARGE SCALE GENOMIC DNA]</scope>
    <source>
        <strain evidence="5 6">6B1_DIV0119</strain>
    </source>
</reference>
<feature type="domain" description="WxL Interacting Protein host binding" evidence="3">
    <location>
        <begin position="160"/>
        <end position="294"/>
    </location>
</feature>
<comment type="caution">
    <text evidence="5">The sequence shown here is derived from an EMBL/GenBank/DDBJ whole genome shotgun (WGS) entry which is preliminary data.</text>
</comment>
<protein>
    <submittedName>
        <fullName evidence="5">Uncharacterized protein</fullName>
    </submittedName>
</protein>
<dbReference type="Pfam" id="PF06030">
    <property type="entry name" value="WxLIP_PGBD"/>
    <property type="match status" value="1"/>
</dbReference>
<name>A0A242KUA0_ENTMU</name>
<evidence type="ECO:0000313" key="5">
    <source>
        <dbReference type="EMBL" id="OTP24817.1"/>
    </source>
</evidence>
<sequence length="336" mass="38000">MRKLITLVGMLAIVFFVLKIHSEAYAQENNISFSVEALTSSGESNNTGFYKFEGEPGKVEKGKIAVTNLSHKKIKILAEINPASTNQNGIISYRKVDSLDSTLQYPLDALVTLEHQEIELAPEEKRTIEFVANYPEKEWTGQILGGIRFSDMTENNSVQTVTHQIAYTIGVLMSMKGGETPENQLQLNQVKSGQRNYHNYIEGNIQNTSPVRVNEMSVSAKIVKQGNKKLVYERNSEHMRMAPNSNFDFGIPTGKIPLKPGKYSLKMRVVADKKTYDFEKSFQITKKEADKFNKTAIDVEEDHSYIYILIISILLLILFVICIIVLLKEKINNKNL</sequence>
<evidence type="ECO:0000259" key="2">
    <source>
        <dbReference type="Pfam" id="PF06030"/>
    </source>
</evidence>
<dbReference type="EMBL" id="NGMS01000004">
    <property type="protein sequence ID" value="OTP24817.1"/>
    <property type="molecule type" value="Genomic_DNA"/>
</dbReference>
<feature type="transmembrane region" description="Helical" evidence="1">
    <location>
        <begin position="305"/>
        <end position="327"/>
    </location>
</feature>
<dbReference type="InterPro" id="IPR010317">
    <property type="entry name" value="WxLIP_PGBD"/>
</dbReference>
<gene>
    <name evidence="5" type="ORF">A5802_002972</name>
    <name evidence="4" type="ORF">A5802_003212</name>
</gene>
<proteinExistence type="predicted"/>
<keyword evidence="1" id="KW-0472">Membrane</keyword>
<dbReference type="AlphaFoldDB" id="A0A242KUA0"/>